<sequence>MADHDGCYLVITMRGNMHPFKGVDEERYQAAWNLVNQVREKLQSENLPDELKTRWQYAQTPEGKAQEYEHFQEKYPLLKQLTKSESV</sequence>
<protein>
    <submittedName>
        <fullName evidence="1">Uncharacterized protein</fullName>
    </submittedName>
</protein>
<evidence type="ECO:0000313" key="1">
    <source>
        <dbReference type="EMBL" id="MER2493751.1"/>
    </source>
</evidence>
<dbReference type="RefSeq" id="WP_143873573.1">
    <property type="nucleotide sequence ID" value="NZ_CP041661.1"/>
</dbReference>
<dbReference type="EMBL" id="JBELOE010000266">
    <property type="protein sequence ID" value="MER2493751.1"/>
    <property type="molecule type" value="Genomic_DNA"/>
</dbReference>
<dbReference type="Proteomes" id="UP001467690">
    <property type="component" value="Unassembled WGS sequence"/>
</dbReference>
<evidence type="ECO:0000313" key="2">
    <source>
        <dbReference type="Proteomes" id="UP001467690"/>
    </source>
</evidence>
<keyword evidence="2" id="KW-1185">Reference proteome</keyword>
<gene>
    <name evidence="1" type="ORF">ABS311_17890</name>
</gene>
<reference evidence="1 2" key="1">
    <citation type="submission" date="2024-06" db="EMBL/GenBank/DDBJ databases">
        <authorList>
            <person name="Chen R.Y."/>
        </authorList>
    </citation>
    <scope>NUCLEOTIDE SEQUENCE [LARGE SCALE GENOMIC DNA]</scope>
    <source>
        <strain evidence="1 2">D2</strain>
    </source>
</reference>
<proteinExistence type="predicted"/>
<comment type="caution">
    <text evidence="1">The sequence shown here is derived from an EMBL/GenBank/DDBJ whole genome shotgun (WGS) entry which is preliminary data.</text>
</comment>
<accession>A0ABV1RLZ7</accession>
<name>A0ABV1RLZ7_9ALTE</name>
<organism evidence="1 2">
    <name type="scientific">Catenovulum sediminis</name>
    <dbReference type="NCBI Taxonomy" id="1740262"/>
    <lineage>
        <taxon>Bacteria</taxon>
        <taxon>Pseudomonadati</taxon>
        <taxon>Pseudomonadota</taxon>
        <taxon>Gammaproteobacteria</taxon>
        <taxon>Alteromonadales</taxon>
        <taxon>Alteromonadaceae</taxon>
        <taxon>Catenovulum</taxon>
    </lineage>
</organism>